<accession>A0A8J5QMS0</accession>
<dbReference type="Proteomes" id="UP000694255">
    <property type="component" value="Unassembled WGS sequence"/>
</dbReference>
<proteinExistence type="predicted"/>
<comment type="caution">
    <text evidence="1">The sequence shown here is derived from an EMBL/GenBank/DDBJ whole genome shotgun (WGS) entry which is preliminary data.</text>
</comment>
<dbReference type="AlphaFoldDB" id="A0A8J5QMS0"/>
<sequence>MSGLLSTTLRTQLSKRLATAAISKRSIPVLTSLPKLALINNVRTFSNTAINFNAPEKSLKRVINEELKLAQAVPNEIDPAYEEYLETEGYKVVTTPGESRVELVKVDKSTGNLIHVFFDIDEVASLPLNEELQEDMEQDEEDSYDQAFCNVKVVVENQKENTGLILNLLLQSSEETFLVESVTPHNNISAHLRQSAGEADAARAAYQGPNFSELDESLQTEFETYLAEKGINSELADYIITYTEHKEEDEYRNWLSSVGKFLN</sequence>
<gene>
    <name evidence="1" type="ORF">J8A68_003119</name>
</gene>
<evidence type="ECO:0000313" key="1">
    <source>
        <dbReference type="EMBL" id="KAG7663371.1"/>
    </source>
</evidence>
<keyword evidence="2" id="KW-1185">Reference proteome</keyword>
<evidence type="ECO:0000313" key="2">
    <source>
        <dbReference type="Proteomes" id="UP000694255"/>
    </source>
</evidence>
<reference evidence="1 2" key="1">
    <citation type="journal article" date="2021" name="DNA Res.">
        <title>Genome analysis of Candida subhashii reveals its hybrid nature and dual mitochondrial genome conformations.</title>
        <authorList>
            <person name="Mixao V."/>
            <person name="Hegedusova E."/>
            <person name="Saus E."/>
            <person name="Pryszcz L.P."/>
            <person name="Cillingova A."/>
            <person name="Nosek J."/>
            <person name="Gabaldon T."/>
        </authorList>
    </citation>
    <scope>NUCLEOTIDE SEQUENCE [LARGE SCALE GENOMIC DNA]</scope>
    <source>
        <strain evidence="1 2">CBS 10753</strain>
    </source>
</reference>
<dbReference type="GeneID" id="73469920"/>
<dbReference type="RefSeq" id="XP_049263603.1">
    <property type="nucleotide sequence ID" value="XM_049406941.1"/>
</dbReference>
<dbReference type="OrthoDB" id="278212at2759"/>
<dbReference type="PANTHER" id="PTHR10826">
    <property type="entry name" value="COMPLEMENT COMPONENT 1"/>
    <property type="match status" value="1"/>
</dbReference>
<protein>
    <submittedName>
        <fullName evidence="1">MAM33</fullName>
    </submittedName>
</protein>
<dbReference type="PANTHER" id="PTHR10826:SF1">
    <property type="entry name" value="COMPLEMENT COMPONENT 1 Q SUBCOMPONENT-BINDING PROTEIN, MITOCHONDRIAL"/>
    <property type="match status" value="1"/>
</dbReference>
<dbReference type="Pfam" id="PF02330">
    <property type="entry name" value="MAM33"/>
    <property type="match status" value="1"/>
</dbReference>
<dbReference type="InterPro" id="IPR003428">
    <property type="entry name" value="MAM33"/>
</dbReference>
<dbReference type="GO" id="GO:0005759">
    <property type="term" value="C:mitochondrial matrix"/>
    <property type="evidence" value="ECO:0007669"/>
    <property type="project" value="InterPro"/>
</dbReference>
<dbReference type="EMBL" id="JAGSYN010000139">
    <property type="protein sequence ID" value="KAG7663371.1"/>
    <property type="molecule type" value="Genomic_DNA"/>
</dbReference>
<dbReference type="GO" id="GO:0042256">
    <property type="term" value="P:cytosolic ribosome assembly"/>
    <property type="evidence" value="ECO:0007669"/>
    <property type="project" value="TreeGrafter"/>
</dbReference>
<organism evidence="1 2">
    <name type="scientific">[Candida] subhashii</name>
    <dbReference type="NCBI Taxonomy" id="561895"/>
    <lineage>
        <taxon>Eukaryota</taxon>
        <taxon>Fungi</taxon>
        <taxon>Dikarya</taxon>
        <taxon>Ascomycota</taxon>
        <taxon>Saccharomycotina</taxon>
        <taxon>Pichiomycetes</taxon>
        <taxon>Debaryomycetaceae</taxon>
        <taxon>Spathaspora</taxon>
    </lineage>
</organism>
<name>A0A8J5QMS0_9ASCO</name>